<name>A0A2A7SFA3_BURGA</name>
<dbReference type="InterPro" id="IPR006531">
    <property type="entry name" value="Gp5/Vgr_OB"/>
</dbReference>
<evidence type="ECO:0000259" key="3">
    <source>
        <dbReference type="Pfam" id="PF10106"/>
    </source>
</evidence>
<comment type="caution">
    <text evidence="5">The sequence shown here is derived from an EMBL/GenBank/DDBJ whole genome shotgun (WGS) entry which is preliminary data.</text>
</comment>
<feature type="domain" description="Putative type VI secretion system Rhs element associated Vgr" evidence="4">
    <location>
        <begin position="503"/>
        <end position="606"/>
    </location>
</feature>
<dbReference type="RefSeq" id="WP_098151887.1">
    <property type="nucleotide sequence ID" value="NZ_CP065596.1"/>
</dbReference>
<dbReference type="EMBL" id="PDDY01000001">
    <property type="protein sequence ID" value="PEH42099.1"/>
    <property type="molecule type" value="Genomic_DNA"/>
</dbReference>
<feature type="domain" description="DUF2345" evidence="3">
    <location>
        <begin position="640"/>
        <end position="785"/>
    </location>
</feature>
<evidence type="ECO:0000313" key="6">
    <source>
        <dbReference type="Proteomes" id="UP000220629"/>
    </source>
</evidence>
<dbReference type="SUPFAM" id="SSF69255">
    <property type="entry name" value="gp5 N-terminal domain-like"/>
    <property type="match status" value="1"/>
</dbReference>
<accession>A0A2A7SFA3</accession>
<dbReference type="InterPro" id="IPR006533">
    <property type="entry name" value="T6SS_Vgr_RhsGE"/>
</dbReference>
<dbReference type="InterPro" id="IPR018769">
    <property type="entry name" value="VgrG2_DUF2345"/>
</dbReference>
<reference evidence="6" key="1">
    <citation type="submission" date="2017-09" db="EMBL/GenBank/DDBJ databases">
        <title>FDA dAtabase for Regulatory Grade micrObial Sequences (FDA-ARGOS): Supporting development and validation of Infectious Disease Dx tests.</title>
        <authorList>
            <person name="Minogue T."/>
            <person name="Wolcott M."/>
            <person name="Wasieloski L."/>
            <person name="Aguilar W."/>
            <person name="Moore D."/>
            <person name="Tallon L."/>
            <person name="Sadzewicz L."/>
            <person name="Ott S."/>
            <person name="Zhao X."/>
            <person name="Nagaraj S."/>
            <person name="Vavikolanu K."/>
            <person name="Aluvathingal J."/>
            <person name="Nadendla S."/>
            <person name="Sichtig H."/>
        </authorList>
    </citation>
    <scope>NUCLEOTIDE SEQUENCE [LARGE SCALE GENOMIC DNA]</scope>
    <source>
        <strain evidence="6">FDAARGOS_390</strain>
    </source>
</reference>
<evidence type="ECO:0000259" key="4">
    <source>
        <dbReference type="Pfam" id="PF13296"/>
    </source>
</evidence>
<evidence type="ECO:0000313" key="5">
    <source>
        <dbReference type="EMBL" id="PEH42099.1"/>
    </source>
</evidence>
<dbReference type="Gene3D" id="2.40.50.230">
    <property type="entry name" value="Gp5 N-terminal domain"/>
    <property type="match status" value="1"/>
</dbReference>
<dbReference type="Gene3D" id="2.30.110.50">
    <property type="match status" value="1"/>
</dbReference>
<dbReference type="Proteomes" id="UP000220629">
    <property type="component" value="Unassembled WGS sequence"/>
</dbReference>
<proteinExistence type="inferred from homology"/>
<dbReference type="Pfam" id="PF05954">
    <property type="entry name" value="Phage_GPD"/>
    <property type="match status" value="1"/>
</dbReference>
<protein>
    <submittedName>
        <fullName evidence="5">Type VI secretion system tip protein VgrG</fullName>
    </submittedName>
</protein>
<feature type="domain" description="Gp5/Type VI secretion system Vgr protein OB-fold" evidence="2">
    <location>
        <begin position="405"/>
        <end position="466"/>
    </location>
</feature>
<dbReference type="Pfam" id="PF04717">
    <property type="entry name" value="Phage_base_V"/>
    <property type="match status" value="1"/>
</dbReference>
<evidence type="ECO:0000259" key="2">
    <source>
        <dbReference type="Pfam" id="PF04717"/>
    </source>
</evidence>
<dbReference type="Pfam" id="PF10106">
    <property type="entry name" value="DUF2345"/>
    <property type="match status" value="1"/>
</dbReference>
<dbReference type="Gene3D" id="4.10.220.110">
    <property type="match status" value="1"/>
</dbReference>
<dbReference type="Pfam" id="PF13296">
    <property type="entry name" value="T6SS_Vgr"/>
    <property type="match status" value="1"/>
</dbReference>
<gene>
    <name evidence="5" type="ORF">CRM94_08070</name>
</gene>
<sequence length="818" mass="90054">MSNSKHDLTRLALDFQHDRLLRFEFEGEAPYPLLLANRIDGTESLSRDFQFTIEILSDHAALPARDFIGRKLTLSLLRGDGSQRYFNGYVFSFRQLGSDGACACYEAVIGPWLRYLRYGRHNRLFLDRNLRRQTEAVFEDYGNLPDWAWHVGEDDPPVKMACQFGEHDHNYVHRRWEQAGLRYWYEHRENGHRLIVADPGRPAPPIDGDTHEIRFHSGMGAQEADSILSWSPFQQTTSTHAELSRFDFKSPLPTHVRSSLQTDATLPILEWNEYAGAHGYRNMEHGYQLVNRRIEEIGTTIQRVEASGNNRFVMPGRWFRLTDHHGLALSRDPRDDEYLIVSVRHLATNNYLQGTGQPAEYRNEFTCVSKTTPWRPGRGFNSVDTRILAPQTATVVGPSGTSIHTDEHARVLIRFHWDRDGKYTAWVRVASAWAGGAQGLAALPRIGSEVVVQWLDGNPDHPIVTGRVMNAHNPPAWKLPEQQALMGIRSRELDGADGNASMGRSNHLVFDDTAQALQAQLRSDHAASQLSLGKLTRIEDWHGRQDARGEGFELRTDEVGAIRSGKGMLISTEMRPQGRGHLSDVSEPASRLTKARTLQGQLGGLARQHEAQDGDADQAKVADALESQVQGIRGAGSPGNGDFPELDDAQLLLAGAAGIAVTTPGTTHVAAGRHVAITAGDTMAVAAGKSLLASVSDRFSVFVHRMGMRLVAASGQVRIEAQNDDLELLARKVVAIVSTTDWITLTAKQGIRLTAGGSQLEVSAKGIVGYTAGENLIHASSHDTAAGQNIPTRFPGKDLCAHLAVDAGRAGSSSIVLT</sequence>
<dbReference type="Gene3D" id="3.55.50.10">
    <property type="entry name" value="Baseplate protein-like domains"/>
    <property type="match status" value="1"/>
</dbReference>
<dbReference type="InterPro" id="IPR017847">
    <property type="entry name" value="T6SS_RhsGE_Vgr_subset"/>
</dbReference>
<evidence type="ECO:0000256" key="1">
    <source>
        <dbReference type="ARBA" id="ARBA00005558"/>
    </source>
</evidence>
<dbReference type="NCBIfam" id="TIGR03361">
    <property type="entry name" value="VI_Rhs_Vgr"/>
    <property type="match status" value="1"/>
</dbReference>
<organism evidence="5 6">
    <name type="scientific">Burkholderia gladioli</name>
    <name type="common">Pseudomonas marginata</name>
    <name type="synonym">Phytomonas marginata</name>
    <dbReference type="NCBI Taxonomy" id="28095"/>
    <lineage>
        <taxon>Bacteria</taxon>
        <taxon>Pseudomonadati</taxon>
        <taxon>Pseudomonadota</taxon>
        <taxon>Betaproteobacteria</taxon>
        <taxon>Burkholderiales</taxon>
        <taxon>Burkholderiaceae</taxon>
        <taxon>Burkholderia</taxon>
    </lineage>
</organism>
<dbReference type="InterPro" id="IPR037026">
    <property type="entry name" value="Vgr_OB-fold_dom_sf"/>
</dbReference>
<comment type="similarity">
    <text evidence="1">Belongs to the VgrG protein family.</text>
</comment>
<dbReference type="NCBIfam" id="TIGR01646">
    <property type="entry name" value="vgr_GE"/>
    <property type="match status" value="1"/>
</dbReference>
<dbReference type="SUPFAM" id="SSF69279">
    <property type="entry name" value="Phage tail proteins"/>
    <property type="match status" value="2"/>
</dbReference>
<dbReference type="InterPro" id="IPR028244">
    <property type="entry name" value="T6SS_Rhs_Vgr_dom"/>
</dbReference>
<dbReference type="AlphaFoldDB" id="A0A2A7SFA3"/>
<dbReference type="SUPFAM" id="SSF69349">
    <property type="entry name" value="Phage fibre proteins"/>
    <property type="match status" value="1"/>
</dbReference>